<organism evidence="1">
    <name type="scientific">freshwater metagenome</name>
    <dbReference type="NCBI Taxonomy" id="449393"/>
    <lineage>
        <taxon>unclassified sequences</taxon>
        <taxon>metagenomes</taxon>
        <taxon>ecological metagenomes</taxon>
    </lineage>
</organism>
<proteinExistence type="predicted"/>
<name>A0A6J5ZS99_9ZZZZ</name>
<sequence length="66" mass="7186">MFHPINQAAGNDCGCARKQRVLDQAAQYQVALLHQVRPPHSAPLALIGMYGVHLWMSPLPLIGNLG</sequence>
<protein>
    <submittedName>
        <fullName evidence="1">Unannotated protein</fullName>
    </submittedName>
</protein>
<reference evidence="1" key="1">
    <citation type="submission" date="2020-05" db="EMBL/GenBank/DDBJ databases">
        <authorList>
            <person name="Chiriac C."/>
            <person name="Salcher M."/>
            <person name="Ghai R."/>
            <person name="Kavagutti S V."/>
        </authorList>
    </citation>
    <scope>NUCLEOTIDE SEQUENCE</scope>
</reference>
<gene>
    <name evidence="1" type="ORF">UFOPK3770_01282</name>
</gene>
<evidence type="ECO:0000313" key="1">
    <source>
        <dbReference type="EMBL" id="CAB4344358.1"/>
    </source>
</evidence>
<dbReference type="AlphaFoldDB" id="A0A6J5ZS99"/>
<accession>A0A6J5ZS99</accession>
<dbReference type="EMBL" id="CAESAJ010000192">
    <property type="protein sequence ID" value="CAB4344358.1"/>
    <property type="molecule type" value="Genomic_DNA"/>
</dbReference>